<dbReference type="GeneID" id="20646598"/>
<sequence>MRCHRGFWVYAGDKGTDISDSAPRFPQEQASQAGQVAPKKRWEGETAEIRQDYILKNPDSTFSLDDNPLDFADGRQDRRRYPRMVRADIATPVVLQEEAPAAPEADGALHETPTSAAAANSALSNYVRDTIQVNPDFKAMHAGKENYTTRSINNLQELYWLGKGCFDYIYYGVPGRGVCRETQWIGC</sequence>
<reference evidence="3" key="2">
    <citation type="submission" date="2011-09" db="EMBL/GenBank/DDBJ databases">
        <authorList>
            <consortium name="US DOE Joint Genome Institute (JGI-PGF)"/>
            <person name="Aerts A."/>
            <person name="Grimwood J."/>
            <person name="Schmutz J."/>
            <person name="Lucas S."/>
            <person name="Hammon N."/>
            <person name="Glavina del Rio T."/>
            <person name="Dalin E."/>
            <person name="Tice H."/>
            <person name="Pitluck S."/>
            <person name="Dehal P."/>
            <person name="Chapman J."/>
            <person name="Putman N.H."/>
            <person name="Salamov A.A."/>
            <person name="Terry A."/>
            <person name="Rokhsar D.S."/>
            <person name="Boore J.L."/>
            <person name="Tripathy S."/>
            <person name="Tyler B.M."/>
            <person name="Grigoriev I.V."/>
        </authorList>
    </citation>
    <scope>NUCLEOTIDE SEQUENCE</scope>
    <source>
        <strain evidence="3">P6497</strain>
    </source>
</reference>
<dbReference type="RefSeq" id="XP_009528447.1">
    <property type="nucleotide sequence ID" value="XM_009530152.1"/>
</dbReference>
<dbReference type="RefSeq" id="XP_009528497.1">
    <property type="nucleotide sequence ID" value="XM_009530202.1"/>
</dbReference>
<protein>
    <submittedName>
        <fullName evidence="3">Uncharacterized protein</fullName>
    </submittedName>
</protein>
<proteinExistence type="predicted"/>
<evidence type="ECO:0000313" key="2">
    <source>
        <dbReference type="EMBL" id="EGZ14698.1"/>
    </source>
</evidence>
<evidence type="ECO:0000256" key="1">
    <source>
        <dbReference type="SAM" id="MobiDB-lite"/>
    </source>
</evidence>
<feature type="region of interest" description="Disordered" evidence="1">
    <location>
        <begin position="22"/>
        <end position="42"/>
    </location>
</feature>
<organism evidence="4">
    <name type="scientific">Phytophthora sojae (strain P6497)</name>
    <name type="common">Soybean stem and root rot agent</name>
    <name type="synonym">Phytophthora megasperma f. sp. glycines</name>
    <dbReference type="NCBI Taxonomy" id="1094619"/>
    <lineage>
        <taxon>Eukaryota</taxon>
        <taxon>Sar</taxon>
        <taxon>Stramenopiles</taxon>
        <taxon>Oomycota</taxon>
        <taxon>Peronosporomycetes</taxon>
        <taxon>Peronosporales</taxon>
        <taxon>Peronosporaceae</taxon>
        <taxon>Phytophthora</taxon>
    </lineage>
</organism>
<evidence type="ECO:0000313" key="3">
    <source>
        <dbReference type="EMBL" id="EGZ14748.1"/>
    </source>
</evidence>
<dbReference type="EMBL" id="JH159155">
    <property type="protein sequence ID" value="EGZ14698.1"/>
    <property type="molecule type" value="Genomic_DNA"/>
</dbReference>
<dbReference type="KEGG" id="psoj:PHYSODRAFT_333040"/>
<dbReference type="InParanoid" id="G4ZNL9"/>
<dbReference type="KEGG" id="psoj:PHYSODRAFT_333084"/>
<accession>G4ZNL9</accession>
<dbReference type="GeneID" id="20646587"/>
<dbReference type="EMBL" id="JH159155">
    <property type="protein sequence ID" value="EGZ14748.1"/>
    <property type="molecule type" value="Genomic_DNA"/>
</dbReference>
<dbReference type="AlphaFoldDB" id="G4ZNL9"/>
<evidence type="ECO:0000313" key="4">
    <source>
        <dbReference type="Proteomes" id="UP000002640"/>
    </source>
</evidence>
<reference evidence="3 4" key="1">
    <citation type="journal article" date="2006" name="Science">
        <title>Phytophthora genome sequences uncover evolutionary origins and mechanisms of pathogenesis.</title>
        <authorList>
            <person name="Tyler B.M."/>
            <person name="Tripathy S."/>
            <person name="Zhang X."/>
            <person name="Dehal P."/>
            <person name="Jiang R.H."/>
            <person name="Aerts A."/>
            <person name="Arredondo F.D."/>
            <person name="Baxter L."/>
            <person name="Bensasson D."/>
            <person name="Beynon J.L."/>
            <person name="Chapman J."/>
            <person name="Damasceno C.M."/>
            <person name="Dorrance A.E."/>
            <person name="Dou D."/>
            <person name="Dickerman A.W."/>
            <person name="Dubchak I.L."/>
            <person name="Garbelotto M."/>
            <person name="Gijzen M."/>
            <person name="Gordon S.G."/>
            <person name="Govers F."/>
            <person name="Grunwald N.J."/>
            <person name="Huang W."/>
            <person name="Ivors K.L."/>
            <person name="Jones R.W."/>
            <person name="Kamoun S."/>
            <person name="Krampis K."/>
            <person name="Lamour K.H."/>
            <person name="Lee M.K."/>
            <person name="McDonald W.H."/>
            <person name="Medina M."/>
            <person name="Meijer H.J."/>
            <person name="Nordberg E.K."/>
            <person name="Maclean D.J."/>
            <person name="Ospina-Giraldo M.D."/>
            <person name="Morris P.F."/>
            <person name="Phuntumart V."/>
            <person name="Putnam N.H."/>
            <person name="Rash S."/>
            <person name="Rose J.K."/>
            <person name="Sakihama Y."/>
            <person name="Salamov A.A."/>
            <person name="Savidor A."/>
            <person name="Scheuring C.F."/>
            <person name="Smith B.M."/>
            <person name="Sobral B.W."/>
            <person name="Terry A."/>
            <person name="Torto-Alalibo T.A."/>
            <person name="Win J."/>
            <person name="Xu Z."/>
            <person name="Zhang H."/>
            <person name="Grigoriev I.V."/>
            <person name="Rokhsar D.S."/>
            <person name="Boore J.L."/>
        </authorList>
    </citation>
    <scope>NUCLEOTIDE SEQUENCE [LARGE SCALE GENOMIC DNA]</scope>
    <source>
        <strain evidence="3 4">P6497</strain>
    </source>
</reference>
<name>G4ZNL9_PHYSP</name>
<keyword evidence="4" id="KW-1185">Reference proteome</keyword>
<gene>
    <name evidence="2" type="ORF">PHYSODRAFT_333040</name>
    <name evidence="3" type="ORF">PHYSODRAFT_333084</name>
</gene>
<dbReference type="Proteomes" id="UP000002640">
    <property type="component" value="Unassembled WGS sequence"/>
</dbReference>